<dbReference type="AlphaFoldDB" id="A0A9N8V011"/>
<keyword evidence="2" id="KW-1185">Reference proteome</keyword>
<evidence type="ECO:0000313" key="2">
    <source>
        <dbReference type="Proteomes" id="UP000789375"/>
    </source>
</evidence>
<dbReference type="EMBL" id="CAJVPP010000010">
    <property type="protein sequence ID" value="CAG8434657.1"/>
    <property type="molecule type" value="Genomic_DNA"/>
</dbReference>
<dbReference type="Gene3D" id="1.25.10.10">
    <property type="entry name" value="Leucine-rich Repeat Variant"/>
    <property type="match status" value="1"/>
</dbReference>
<name>A0A9N8V011_FUNMO</name>
<proteinExistence type="predicted"/>
<organism evidence="1 2">
    <name type="scientific">Funneliformis mosseae</name>
    <name type="common">Endomycorrhizal fungus</name>
    <name type="synonym">Glomus mosseae</name>
    <dbReference type="NCBI Taxonomy" id="27381"/>
    <lineage>
        <taxon>Eukaryota</taxon>
        <taxon>Fungi</taxon>
        <taxon>Fungi incertae sedis</taxon>
        <taxon>Mucoromycota</taxon>
        <taxon>Glomeromycotina</taxon>
        <taxon>Glomeromycetes</taxon>
        <taxon>Glomerales</taxon>
        <taxon>Glomeraceae</taxon>
        <taxon>Funneliformis</taxon>
    </lineage>
</organism>
<dbReference type="Proteomes" id="UP000789375">
    <property type="component" value="Unassembled WGS sequence"/>
</dbReference>
<protein>
    <submittedName>
        <fullName evidence="1">13309_t:CDS:1</fullName>
    </submittedName>
</protein>
<dbReference type="InterPro" id="IPR016024">
    <property type="entry name" value="ARM-type_fold"/>
</dbReference>
<comment type="caution">
    <text evidence="1">The sequence shown here is derived from an EMBL/GenBank/DDBJ whole genome shotgun (WGS) entry which is preliminary data.</text>
</comment>
<sequence>MTEISQNDVNQIKQLEDLVKQLASNVSNLLLYLPNLISGLESCKHILIDDDSTFDEQTKAYAWAQVVKIVELLANAAKIAFELIVTFMNVNANVNYPNVDYQCLRALANFCITHDRNRQQFIDTGGIDVALNCLKQQKDLETIRASSATLLNAGLNYDNVNVGIVDKDGLNTLAEILDPEGVLKKYENDIEVARTCVYFATRVIINLIGTAEGKKDIGNTK</sequence>
<evidence type="ECO:0000313" key="1">
    <source>
        <dbReference type="EMBL" id="CAG8434657.1"/>
    </source>
</evidence>
<gene>
    <name evidence="1" type="ORF">FMOSSE_LOCUS128</name>
</gene>
<dbReference type="SUPFAM" id="SSF48371">
    <property type="entry name" value="ARM repeat"/>
    <property type="match status" value="1"/>
</dbReference>
<feature type="non-terminal residue" evidence="1">
    <location>
        <position position="221"/>
    </location>
</feature>
<reference evidence="1" key="1">
    <citation type="submission" date="2021-06" db="EMBL/GenBank/DDBJ databases">
        <authorList>
            <person name="Kallberg Y."/>
            <person name="Tangrot J."/>
            <person name="Rosling A."/>
        </authorList>
    </citation>
    <scope>NUCLEOTIDE SEQUENCE</scope>
    <source>
        <strain evidence="1">87-6 pot B 2015</strain>
    </source>
</reference>
<accession>A0A9N8V011</accession>
<dbReference type="InterPro" id="IPR011989">
    <property type="entry name" value="ARM-like"/>
</dbReference>